<gene>
    <name evidence="1" type="ORF">JCM19239_4070</name>
</gene>
<keyword evidence="2" id="KW-1185">Reference proteome</keyword>
<organism evidence="1 2">
    <name type="scientific">Vibrio variabilis</name>
    <dbReference type="NCBI Taxonomy" id="990271"/>
    <lineage>
        <taxon>Bacteria</taxon>
        <taxon>Pseudomonadati</taxon>
        <taxon>Pseudomonadota</taxon>
        <taxon>Gammaproteobacteria</taxon>
        <taxon>Vibrionales</taxon>
        <taxon>Vibrionaceae</taxon>
        <taxon>Vibrio</taxon>
    </lineage>
</organism>
<protein>
    <submittedName>
        <fullName evidence="1">Transcriptional regulator GntR family domain /aspartate aminotransferase</fullName>
        <ecNumber evidence="1">2.6.1.1</ecNumber>
    </submittedName>
</protein>
<keyword evidence="1" id="KW-0808">Transferase</keyword>
<dbReference type="Gene3D" id="3.90.1150.10">
    <property type="entry name" value="Aspartate Aminotransferase, domain 1"/>
    <property type="match status" value="1"/>
</dbReference>
<dbReference type="PANTHER" id="PTHR42858">
    <property type="entry name" value="AMINOTRANSFERASE"/>
    <property type="match status" value="1"/>
</dbReference>
<dbReference type="SUPFAM" id="SSF53383">
    <property type="entry name" value="PLP-dependent transferases"/>
    <property type="match status" value="1"/>
</dbReference>
<comment type="caution">
    <text evidence="1">The sequence shown here is derived from an EMBL/GenBank/DDBJ whole genome shotgun (WGS) entry which is preliminary data.</text>
</comment>
<reference evidence="2" key="1">
    <citation type="submission" date="2014-09" db="EMBL/GenBank/DDBJ databases">
        <title>Vibrio variabilis JCM 19239. (C206) whole genome shotgun sequence.</title>
        <authorList>
            <person name="Sawabe T."/>
            <person name="Meirelles P."/>
            <person name="Nakanishi M."/>
            <person name="Sayaka M."/>
            <person name="Hattori M."/>
            <person name="Ohkuma M."/>
        </authorList>
    </citation>
    <scope>NUCLEOTIDE SEQUENCE [LARGE SCALE GENOMIC DNA]</scope>
    <source>
        <strain evidence="2">JCM 19239</strain>
    </source>
</reference>
<name>A0ABQ0J6M5_9VIBR</name>
<proteinExistence type="predicted"/>
<dbReference type="PANTHER" id="PTHR42858:SF1">
    <property type="entry name" value="LD15494P"/>
    <property type="match status" value="1"/>
</dbReference>
<dbReference type="EC" id="2.6.1.1" evidence="1"/>
<dbReference type="InterPro" id="IPR015422">
    <property type="entry name" value="PyrdxlP-dep_Trfase_small"/>
</dbReference>
<dbReference type="InterPro" id="IPR015424">
    <property type="entry name" value="PyrdxlP-dep_Trfase"/>
</dbReference>
<reference evidence="2" key="2">
    <citation type="submission" date="2014-09" db="EMBL/GenBank/DDBJ databases">
        <authorList>
            <consortium name="NBRP consortium"/>
            <person name="Sawabe T."/>
            <person name="Meirelles P."/>
            <person name="Nakanishi M."/>
            <person name="Sayaka M."/>
            <person name="Hattori M."/>
            <person name="Ohkuma M."/>
        </authorList>
    </citation>
    <scope>NUCLEOTIDE SEQUENCE [LARGE SCALE GENOMIC DNA]</scope>
    <source>
        <strain evidence="2">JCM 19239</strain>
    </source>
</reference>
<dbReference type="GO" id="GO:0004069">
    <property type="term" value="F:L-aspartate:2-oxoglutarate aminotransferase activity"/>
    <property type="evidence" value="ECO:0007669"/>
    <property type="project" value="UniProtKB-EC"/>
</dbReference>
<evidence type="ECO:0000313" key="2">
    <source>
        <dbReference type="Proteomes" id="UP000029223"/>
    </source>
</evidence>
<keyword evidence="1" id="KW-0032">Aminotransferase</keyword>
<evidence type="ECO:0000313" key="1">
    <source>
        <dbReference type="EMBL" id="GAL24367.1"/>
    </source>
</evidence>
<dbReference type="Proteomes" id="UP000029223">
    <property type="component" value="Unassembled WGS sequence"/>
</dbReference>
<accession>A0ABQ0J6M5</accession>
<dbReference type="EMBL" id="BBMS01000003">
    <property type="protein sequence ID" value="GAL24367.1"/>
    <property type="molecule type" value="Genomic_DNA"/>
</dbReference>
<sequence>MLTSGDAERNLTIIHNEMKKRIAIAADTLSEIDLRYQQGGFHVWLTLPEHWRLSEFVSRAAEQGVIVKSGELFAPPGGSVAPAVRLSLSSPQTIEQLQLGVDTLKALLQSNPVSEFTL</sequence>